<dbReference type="SUPFAM" id="SSF48452">
    <property type="entry name" value="TPR-like"/>
    <property type="match status" value="1"/>
</dbReference>
<dbReference type="SMART" id="SM00028">
    <property type="entry name" value="TPR"/>
    <property type="match status" value="2"/>
</dbReference>
<accession>A0A6J8CH42</accession>
<sequence length="912" mass="105795">MENVSLRSYNFLSDKLGTEDTVRARRTNYITHNYLSKTKTHTMVICGSKGDGLDMKGSDTDTITLFNDIHIVEQSSKNIGSNTFVMRTCDTRPGFAQLELCSSYKYTDVWCKKIGHKFFLSSSKIMQKLMSLNKNNVICTLDTQHGPCMSTSNKTHDFTLGIKCKLFIKQVQEWVGRKRRWPTEALKKTIIDSGVCTSCRNIGTRFTYQYVTRGGNKLHYQRLKEMLPFVIMGVRSDAVSGWNVLATYYYCIKEDKQEKLYYSDDKFTVDYLPHQCHDIDLSAIYIVNAVEPNDFQSNPFLIPDEMDHEVTYKGYIQKPLIVYTLFLRFMCLLKLKQTQKCLESLNDIKSFIETNQYIGNHVMKAECYTLLGIACYLKGDLTEAGNCHKKALALDYSKQFKYLKMIHKIQKEFEMKTKHCTIHDKNRSKTLRNILLSSNKGCDEPTRSPKSHWKSICFQEWEHGHRSLDESYEEVYFISRIRAYNMENRSLRLYNFLSEKLGTEDTVKTRRTYYITHNYLTKTKTHTPFFCGSRAEGLDMKGSDTDTVILLNDIHIVEESNNTIGSNTFVMRTCDTRPGFAQLELCSSYEYTDVWCKKIGHKFFLSSSKMKQTLLSLNENNVICNLNSLHGPCVSTANETHDCTVGIKCKSFIKQAHEWERRTRRWPTETLKQIIIDSGVCTLCRNIGTRYTYSYVTQGGNKLHYQHLKEILPFVIMGVRSDGVSGWNVLATYYYCISEYSVSLKITDYVLSKFKDNQQEKLYYSEDKFTVNNLANQTHDFYLNSIYITNTMEPNDFSRNSFLIPGEMKPEVEHKGYIQKPPIVYTLFLRFVCLFKLEQMQRCLAALNEMKTFIESNNYIGNRVMKAECYTLLGIGCYLIGDLTEAGKCHKKALTLDGLKQMKYLKMINRIR</sequence>
<evidence type="ECO:0008006" key="3">
    <source>
        <dbReference type="Google" id="ProtNLM"/>
    </source>
</evidence>
<dbReference type="OrthoDB" id="6117606at2759"/>
<gene>
    <name evidence="1" type="ORF">MCOR_30423</name>
</gene>
<reference evidence="1 2" key="1">
    <citation type="submission" date="2020-06" db="EMBL/GenBank/DDBJ databases">
        <authorList>
            <person name="Li R."/>
            <person name="Bekaert M."/>
        </authorList>
    </citation>
    <scope>NUCLEOTIDE SEQUENCE [LARGE SCALE GENOMIC DNA]</scope>
    <source>
        <strain evidence="2">wild</strain>
    </source>
</reference>
<evidence type="ECO:0000313" key="2">
    <source>
        <dbReference type="Proteomes" id="UP000507470"/>
    </source>
</evidence>
<dbReference type="InterPro" id="IPR011990">
    <property type="entry name" value="TPR-like_helical_dom_sf"/>
</dbReference>
<proteinExistence type="predicted"/>
<dbReference type="Proteomes" id="UP000507470">
    <property type="component" value="Unassembled WGS sequence"/>
</dbReference>
<dbReference type="Gene3D" id="1.25.40.10">
    <property type="entry name" value="Tetratricopeptide repeat domain"/>
    <property type="match status" value="1"/>
</dbReference>
<name>A0A6J8CH42_MYTCO</name>
<evidence type="ECO:0000313" key="1">
    <source>
        <dbReference type="EMBL" id="CAC5395793.1"/>
    </source>
</evidence>
<organism evidence="1 2">
    <name type="scientific">Mytilus coruscus</name>
    <name type="common">Sea mussel</name>
    <dbReference type="NCBI Taxonomy" id="42192"/>
    <lineage>
        <taxon>Eukaryota</taxon>
        <taxon>Metazoa</taxon>
        <taxon>Spiralia</taxon>
        <taxon>Lophotrochozoa</taxon>
        <taxon>Mollusca</taxon>
        <taxon>Bivalvia</taxon>
        <taxon>Autobranchia</taxon>
        <taxon>Pteriomorphia</taxon>
        <taxon>Mytilida</taxon>
        <taxon>Mytiloidea</taxon>
        <taxon>Mytilidae</taxon>
        <taxon>Mytilinae</taxon>
        <taxon>Mytilus</taxon>
    </lineage>
</organism>
<dbReference type="AlphaFoldDB" id="A0A6J8CH42"/>
<protein>
    <recommendedName>
        <fullName evidence="3">Mab-21-like HhH/H2TH-like domain-containing protein</fullName>
    </recommendedName>
</protein>
<dbReference type="InterPro" id="IPR019734">
    <property type="entry name" value="TPR_rpt"/>
</dbReference>
<dbReference type="EMBL" id="CACVKT020005567">
    <property type="protein sequence ID" value="CAC5395793.1"/>
    <property type="molecule type" value="Genomic_DNA"/>
</dbReference>
<keyword evidence="2" id="KW-1185">Reference proteome</keyword>